<evidence type="ECO:0000256" key="6">
    <source>
        <dbReference type="ARBA" id="ARBA00023063"/>
    </source>
</evidence>
<evidence type="ECO:0000256" key="2">
    <source>
        <dbReference type="ARBA" id="ARBA00022723"/>
    </source>
</evidence>
<evidence type="ECO:0000259" key="7">
    <source>
        <dbReference type="PROSITE" id="PS51296"/>
    </source>
</evidence>
<dbReference type="PROSITE" id="PS51300">
    <property type="entry name" value="NIRD"/>
    <property type="match status" value="1"/>
</dbReference>
<evidence type="ECO:0000256" key="1">
    <source>
        <dbReference type="ARBA" id="ARBA00022714"/>
    </source>
</evidence>
<dbReference type="eggNOG" id="COG2146">
    <property type="taxonomic scope" value="Bacteria"/>
</dbReference>
<dbReference type="InterPro" id="IPR012748">
    <property type="entry name" value="Rieske-like_NirD"/>
</dbReference>
<keyword evidence="1" id="KW-0001">2Fe-2S</keyword>
<feature type="domain" description="Rieske" evidence="7">
    <location>
        <begin position="20"/>
        <end position="123"/>
    </location>
</feature>
<keyword evidence="3" id="KW-0560">Oxidoreductase</keyword>
<dbReference type="GO" id="GO:0008942">
    <property type="term" value="F:nitrite reductase [NAD(P)H] activity"/>
    <property type="evidence" value="ECO:0007669"/>
    <property type="project" value="InterPro"/>
</dbReference>
<keyword evidence="2" id="KW-0479">Metal-binding</keyword>
<dbReference type="KEGG" id="ddr:Deide_18170"/>
<evidence type="ECO:0000313" key="8">
    <source>
        <dbReference type="EMBL" id="ACO46804.1"/>
    </source>
</evidence>
<evidence type="ECO:0000256" key="3">
    <source>
        <dbReference type="ARBA" id="ARBA00023002"/>
    </source>
</evidence>
<dbReference type="OrthoDB" id="593800at2"/>
<dbReference type="EMBL" id="CP001114">
    <property type="protein sequence ID" value="ACO46804.1"/>
    <property type="molecule type" value="Genomic_DNA"/>
</dbReference>
<dbReference type="PaxDb" id="546414-Deide_18170"/>
<name>C1CX87_DEIDV</name>
<dbReference type="NCBIfam" id="TIGR02378">
    <property type="entry name" value="nirD_assim_sml"/>
    <property type="match status" value="1"/>
</dbReference>
<dbReference type="SUPFAM" id="SSF50022">
    <property type="entry name" value="ISP domain"/>
    <property type="match status" value="1"/>
</dbReference>
<dbReference type="HOGENOM" id="CLU_055690_3_0_0"/>
<sequence length="127" mass="13087">MSLIMNSPAQQPSAAPLPRTRVCALSDILPGTGVCALVGGQQIAVFHVAGRVFALGNRDPYTGANVLSRGLTGSTQTGGMLRLKVTSPLLKHAFDLESGLSLDDPTVGVPVYPACIEGGEVWIGSEA</sequence>
<dbReference type="GO" id="GO:0046872">
    <property type="term" value="F:metal ion binding"/>
    <property type="evidence" value="ECO:0007669"/>
    <property type="project" value="UniProtKB-KW"/>
</dbReference>
<dbReference type="STRING" id="546414.Deide_18170"/>
<reference evidence="8 9" key="1">
    <citation type="journal article" date="2009" name="PLoS Genet.">
        <title>Alliance of proteomics and genomics to unravel the specificities of Sahara bacterium Deinococcus deserti.</title>
        <authorList>
            <person name="de Groot A."/>
            <person name="Dulermo R."/>
            <person name="Ortet P."/>
            <person name="Blanchard L."/>
            <person name="Guerin P."/>
            <person name="Fernandez B."/>
            <person name="Vacherie B."/>
            <person name="Dossat C."/>
            <person name="Jolivet E."/>
            <person name="Siguier P."/>
            <person name="Chandler M."/>
            <person name="Barakat M."/>
            <person name="Dedieu A."/>
            <person name="Barbe V."/>
            <person name="Heulin T."/>
            <person name="Sommer S."/>
            <person name="Achouak W."/>
            <person name="Armengaud J."/>
        </authorList>
    </citation>
    <scope>NUCLEOTIDE SEQUENCE [LARGE SCALE GENOMIC DNA]</scope>
    <source>
        <strain evidence="9">DSM 17065 / CIP 109153 / LMG 22923 / VCD115</strain>
    </source>
</reference>
<dbReference type="CDD" id="cd03529">
    <property type="entry name" value="Rieske_NirD"/>
    <property type="match status" value="1"/>
</dbReference>
<dbReference type="AlphaFoldDB" id="C1CX87"/>
<evidence type="ECO:0000313" key="9">
    <source>
        <dbReference type="Proteomes" id="UP000002208"/>
    </source>
</evidence>
<dbReference type="PROSITE" id="PS51296">
    <property type="entry name" value="RIESKE"/>
    <property type="match status" value="1"/>
</dbReference>
<keyword evidence="5" id="KW-0411">Iron-sulfur</keyword>
<accession>C1CX87</accession>
<keyword evidence="6" id="KW-0534">Nitrate assimilation</keyword>
<dbReference type="PANTHER" id="PTHR40562">
    <property type="match status" value="1"/>
</dbReference>
<gene>
    <name evidence="8" type="primary">nirD</name>
    <name evidence="8" type="ordered locus">Deide_18170</name>
</gene>
<dbReference type="InterPro" id="IPR036922">
    <property type="entry name" value="Rieske_2Fe-2S_sf"/>
</dbReference>
<dbReference type="InterPro" id="IPR017881">
    <property type="entry name" value="NirD"/>
</dbReference>
<dbReference type="RefSeq" id="WP_012693926.1">
    <property type="nucleotide sequence ID" value="NC_012526.1"/>
</dbReference>
<protein>
    <submittedName>
        <fullName evidence="8">Putative nitrite reductase (NAD(P)H), small subunit</fullName>
    </submittedName>
</protein>
<proteinExistence type="predicted"/>
<dbReference type="InterPro" id="IPR017941">
    <property type="entry name" value="Rieske_2Fe-2S"/>
</dbReference>
<keyword evidence="9" id="KW-1185">Reference proteome</keyword>
<dbReference type="Proteomes" id="UP000002208">
    <property type="component" value="Chromosome"/>
</dbReference>
<evidence type="ECO:0000256" key="5">
    <source>
        <dbReference type="ARBA" id="ARBA00023014"/>
    </source>
</evidence>
<keyword evidence="4" id="KW-0408">Iron</keyword>
<dbReference type="GO" id="GO:0051537">
    <property type="term" value="F:2 iron, 2 sulfur cluster binding"/>
    <property type="evidence" value="ECO:0007669"/>
    <property type="project" value="UniProtKB-KW"/>
</dbReference>
<dbReference type="GO" id="GO:0042128">
    <property type="term" value="P:nitrate assimilation"/>
    <property type="evidence" value="ECO:0007669"/>
    <property type="project" value="UniProtKB-KW"/>
</dbReference>
<dbReference type="Gene3D" id="2.102.10.10">
    <property type="entry name" value="Rieske [2Fe-2S] iron-sulphur domain"/>
    <property type="match status" value="1"/>
</dbReference>
<organism evidence="8 9">
    <name type="scientific">Deinococcus deserti (strain DSM 17065 / CIP 109153 / LMG 22923 / VCD115)</name>
    <dbReference type="NCBI Taxonomy" id="546414"/>
    <lineage>
        <taxon>Bacteria</taxon>
        <taxon>Thermotogati</taxon>
        <taxon>Deinococcota</taxon>
        <taxon>Deinococci</taxon>
        <taxon>Deinococcales</taxon>
        <taxon>Deinococcaceae</taxon>
        <taxon>Deinococcus</taxon>
    </lineage>
</organism>
<dbReference type="PANTHER" id="PTHR40562:SF1">
    <property type="entry name" value="NITRITE REDUCTASE (NADH) SMALL SUBUNIT"/>
    <property type="match status" value="1"/>
</dbReference>
<dbReference type="Pfam" id="PF13806">
    <property type="entry name" value="Rieske_2"/>
    <property type="match status" value="1"/>
</dbReference>
<evidence type="ECO:0000256" key="4">
    <source>
        <dbReference type="ARBA" id="ARBA00023004"/>
    </source>
</evidence>